<dbReference type="CDD" id="cd17535">
    <property type="entry name" value="REC_NarL-like"/>
    <property type="match status" value="1"/>
</dbReference>
<gene>
    <name evidence="8" type="ORF">D0Q02_27310</name>
</gene>
<dbReference type="SMART" id="SM00421">
    <property type="entry name" value="HTH_LUXR"/>
    <property type="match status" value="1"/>
</dbReference>
<dbReference type="PANTHER" id="PTHR43214">
    <property type="entry name" value="TWO-COMPONENT RESPONSE REGULATOR"/>
    <property type="match status" value="1"/>
</dbReference>
<dbReference type="PROSITE" id="PS00622">
    <property type="entry name" value="HTH_LUXR_1"/>
    <property type="match status" value="1"/>
</dbReference>
<evidence type="ECO:0000256" key="1">
    <source>
        <dbReference type="ARBA" id="ARBA00022553"/>
    </source>
</evidence>
<dbReference type="RefSeq" id="WP_117230854.1">
    <property type="nucleotide sequence ID" value="NZ_CP061725.1"/>
</dbReference>
<evidence type="ECO:0000259" key="6">
    <source>
        <dbReference type="PROSITE" id="PS50043"/>
    </source>
</evidence>
<dbReference type="InterPro" id="IPR039420">
    <property type="entry name" value="WalR-like"/>
</dbReference>
<dbReference type="InterPro" id="IPR011006">
    <property type="entry name" value="CheY-like_superfamily"/>
</dbReference>
<proteinExistence type="predicted"/>
<dbReference type="PANTHER" id="PTHR43214:SF24">
    <property type="entry name" value="TRANSCRIPTIONAL REGULATORY PROTEIN NARL-RELATED"/>
    <property type="match status" value="1"/>
</dbReference>
<accession>A0A372FSN6</accession>
<evidence type="ECO:0000256" key="3">
    <source>
        <dbReference type="ARBA" id="ARBA00023125"/>
    </source>
</evidence>
<keyword evidence="1 5" id="KW-0597">Phosphoprotein</keyword>
<keyword evidence="4" id="KW-0804">Transcription</keyword>
<dbReference type="SUPFAM" id="SSF46894">
    <property type="entry name" value="C-terminal effector domain of the bipartite response regulators"/>
    <property type="match status" value="1"/>
</dbReference>
<dbReference type="PROSITE" id="PS50043">
    <property type="entry name" value="HTH_LUXR_2"/>
    <property type="match status" value="1"/>
</dbReference>
<feature type="domain" description="HTH luxR-type" evidence="6">
    <location>
        <begin position="154"/>
        <end position="219"/>
    </location>
</feature>
<dbReference type="GO" id="GO:0003677">
    <property type="term" value="F:DNA binding"/>
    <property type="evidence" value="ECO:0007669"/>
    <property type="project" value="UniProtKB-KW"/>
</dbReference>
<dbReference type="PRINTS" id="PR00038">
    <property type="entry name" value="HTHLUXR"/>
</dbReference>
<feature type="domain" description="Response regulatory" evidence="7">
    <location>
        <begin position="3"/>
        <end position="116"/>
    </location>
</feature>
<comment type="caution">
    <text evidence="8">The sequence shown here is derived from an EMBL/GenBank/DDBJ whole genome shotgun (WGS) entry which is preliminary data.</text>
</comment>
<protein>
    <submittedName>
        <fullName evidence="8">DNA-binding response regulator</fullName>
    </submittedName>
</protein>
<keyword evidence="9" id="KW-1185">Reference proteome</keyword>
<evidence type="ECO:0000313" key="8">
    <source>
        <dbReference type="EMBL" id="RFS43540.1"/>
    </source>
</evidence>
<organism evidence="8 9">
    <name type="scientific">Micromonospora craniellae</name>
    <dbReference type="NCBI Taxonomy" id="2294034"/>
    <lineage>
        <taxon>Bacteria</taxon>
        <taxon>Bacillati</taxon>
        <taxon>Actinomycetota</taxon>
        <taxon>Actinomycetes</taxon>
        <taxon>Micromonosporales</taxon>
        <taxon>Micromonosporaceae</taxon>
        <taxon>Micromonospora</taxon>
    </lineage>
</organism>
<dbReference type="EMBL" id="QVFU01000055">
    <property type="protein sequence ID" value="RFS43540.1"/>
    <property type="molecule type" value="Genomic_DNA"/>
</dbReference>
<dbReference type="CDD" id="cd06170">
    <property type="entry name" value="LuxR_C_like"/>
    <property type="match status" value="1"/>
</dbReference>
<dbReference type="Pfam" id="PF00072">
    <property type="entry name" value="Response_reg"/>
    <property type="match status" value="1"/>
</dbReference>
<dbReference type="PROSITE" id="PS50110">
    <property type="entry name" value="RESPONSE_REGULATORY"/>
    <property type="match status" value="1"/>
</dbReference>
<evidence type="ECO:0000313" key="9">
    <source>
        <dbReference type="Proteomes" id="UP000262621"/>
    </source>
</evidence>
<dbReference type="Pfam" id="PF00196">
    <property type="entry name" value="GerE"/>
    <property type="match status" value="1"/>
</dbReference>
<feature type="modified residue" description="4-aspartylphosphate" evidence="5">
    <location>
        <position position="54"/>
    </location>
</feature>
<dbReference type="Gene3D" id="3.40.50.2300">
    <property type="match status" value="1"/>
</dbReference>
<dbReference type="SMART" id="SM00448">
    <property type="entry name" value="REC"/>
    <property type="match status" value="1"/>
</dbReference>
<dbReference type="GO" id="GO:0000160">
    <property type="term" value="P:phosphorelay signal transduction system"/>
    <property type="evidence" value="ECO:0007669"/>
    <property type="project" value="InterPro"/>
</dbReference>
<sequence>MIDVLIVDDNPIVRTAIRGYLASAEDVRVVGEAPDGRTAVAVAARLRPTVTLLDHRMPIADGLSVVHQLAQQSSVLVLTSDSDDELIAGMLRGGASGYLVHGEFEPAELLRAVQAVAAGQGWLSPRGASVTIAVLREQANRERDTVGRAEQIQMMRQDFGLTRREQEVVELLCAGHSNAAIARRLLLTEKTVKNHLNHVFAKLRVTNRTEAVVRWSGPDGTPDR</sequence>
<evidence type="ECO:0000259" key="7">
    <source>
        <dbReference type="PROSITE" id="PS50110"/>
    </source>
</evidence>
<dbReference type="GO" id="GO:0006355">
    <property type="term" value="P:regulation of DNA-templated transcription"/>
    <property type="evidence" value="ECO:0007669"/>
    <property type="project" value="InterPro"/>
</dbReference>
<dbReference type="SUPFAM" id="SSF52172">
    <property type="entry name" value="CheY-like"/>
    <property type="match status" value="1"/>
</dbReference>
<dbReference type="InterPro" id="IPR000792">
    <property type="entry name" value="Tscrpt_reg_LuxR_C"/>
</dbReference>
<dbReference type="InterPro" id="IPR016032">
    <property type="entry name" value="Sig_transdc_resp-reg_C-effctor"/>
</dbReference>
<reference evidence="8 9" key="1">
    <citation type="submission" date="2018-08" db="EMBL/GenBank/DDBJ databases">
        <title>Verrucosispora craniellae sp. nov., isolated from a marine sponge in the South China Sea.</title>
        <authorList>
            <person name="Li L."/>
            <person name="Lin H.W."/>
        </authorList>
    </citation>
    <scope>NUCLEOTIDE SEQUENCE [LARGE SCALE GENOMIC DNA]</scope>
    <source>
        <strain evidence="8 9">LHW63014</strain>
    </source>
</reference>
<dbReference type="InterPro" id="IPR001789">
    <property type="entry name" value="Sig_transdc_resp-reg_receiver"/>
</dbReference>
<evidence type="ECO:0000256" key="5">
    <source>
        <dbReference type="PROSITE-ProRule" id="PRU00169"/>
    </source>
</evidence>
<dbReference type="InterPro" id="IPR058245">
    <property type="entry name" value="NreC/VraR/RcsB-like_REC"/>
</dbReference>
<evidence type="ECO:0000256" key="4">
    <source>
        <dbReference type="ARBA" id="ARBA00023163"/>
    </source>
</evidence>
<dbReference type="Proteomes" id="UP000262621">
    <property type="component" value="Unassembled WGS sequence"/>
</dbReference>
<dbReference type="AlphaFoldDB" id="A0A372FSN6"/>
<evidence type="ECO:0000256" key="2">
    <source>
        <dbReference type="ARBA" id="ARBA00023015"/>
    </source>
</evidence>
<keyword evidence="2" id="KW-0805">Transcription regulation</keyword>
<name>A0A372FSN6_9ACTN</name>
<keyword evidence="3 8" id="KW-0238">DNA-binding</keyword>
<dbReference type="OrthoDB" id="9808843at2"/>